<comment type="caution">
    <text evidence="2">The sequence shown here is derived from an EMBL/GenBank/DDBJ whole genome shotgun (WGS) entry which is preliminary data.</text>
</comment>
<dbReference type="RefSeq" id="XP_067712955.1">
    <property type="nucleotide sequence ID" value="XM_067856854.1"/>
</dbReference>
<gene>
    <name evidence="2" type="ORF">BcabD6B2_03190</name>
</gene>
<evidence type="ECO:0000256" key="1">
    <source>
        <dbReference type="SAM" id="Phobius"/>
    </source>
</evidence>
<dbReference type="EMBL" id="BPLF01000001">
    <property type="protein sequence ID" value="GIX60884.1"/>
    <property type="molecule type" value="Genomic_DNA"/>
</dbReference>
<keyword evidence="1" id="KW-1133">Transmembrane helix</keyword>
<name>A0AAV4LQ50_BABCB</name>
<dbReference type="Pfam" id="PF12785">
    <property type="entry name" value="VESA1_N"/>
    <property type="match status" value="1"/>
</dbReference>
<proteinExistence type="predicted"/>
<evidence type="ECO:0000313" key="3">
    <source>
        <dbReference type="Proteomes" id="UP001497744"/>
    </source>
</evidence>
<accession>A0AAV4LQ50</accession>
<keyword evidence="1" id="KW-0812">Transmembrane</keyword>
<protein>
    <submittedName>
        <fullName evidence="2">Variant erythrocyte surface antigen-1 family protein</fullName>
    </submittedName>
</protein>
<dbReference type="Proteomes" id="UP001497744">
    <property type="component" value="Unassembled WGS sequence"/>
</dbReference>
<organism evidence="2 3">
    <name type="scientific">Babesia caballi</name>
    <dbReference type="NCBI Taxonomy" id="5871"/>
    <lineage>
        <taxon>Eukaryota</taxon>
        <taxon>Sar</taxon>
        <taxon>Alveolata</taxon>
        <taxon>Apicomplexa</taxon>
        <taxon>Aconoidasida</taxon>
        <taxon>Piroplasmida</taxon>
        <taxon>Babesiidae</taxon>
        <taxon>Babesia</taxon>
    </lineage>
</organism>
<dbReference type="InterPro" id="IPR024751">
    <property type="entry name" value="VESA1"/>
</dbReference>
<feature type="transmembrane region" description="Helical" evidence="1">
    <location>
        <begin position="1011"/>
        <end position="1033"/>
    </location>
</feature>
<evidence type="ECO:0000313" key="2">
    <source>
        <dbReference type="EMBL" id="GIX60884.1"/>
    </source>
</evidence>
<dbReference type="AlphaFoldDB" id="A0AAV4LQ50"/>
<keyword evidence="1" id="KW-0472">Membrane</keyword>
<dbReference type="GeneID" id="94192367"/>
<keyword evidence="3" id="KW-1185">Reference proteome</keyword>
<reference evidence="2 3" key="1">
    <citation type="submission" date="2021-06" db="EMBL/GenBank/DDBJ databases">
        <title>Genome sequence of Babesia caballi.</title>
        <authorList>
            <person name="Yamagishi J."/>
            <person name="Kidaka T."/>
            <person name="Ochi A."/>
        </authorList>
    </citation>
    <scope>NUCLEOTIDE SEQUENCE [LARGE SCALE GENOMIC DNA]</scope>
    <source>
        <strain evidence="2">USDA-D6B2</strain>
    </source>
</reference>
<sequence>MMAHASLAVCPSNLKEAIDWILRITGKDGGGGSSDGGNKLAAAITELPGFNEAIKEAIQHVKQKSREDGHNDLTNLSATLQRLKDQTVLENVITKLATGLEKLIGYNGGTVKTENGGMGLPNDPRELLGDALLRFLCMFIEKIPNNETVLGWSAGGIASAFKGVIGKGISAFNEKTKVELTFGGENRGGRLRNIVDALKKVNKLYDKNHVSTLADATKEYLDDVLKAISTDVQLNTEALCSGYYNLIGEFQGMQNRPLDLRRDAKIVDGIKRVRNALDNLYRDGLSRNKYNIYAALWYATVGFTNQLQKHMYASSYDFSSTWDKSFNGRADPAAQIFLSCVPLFFYGLTYLNWRCCRGDWTDAQFNSKNGNAHDMYNFTVAMGFNFHQLSGQRGRTVMNAVSSVLNEFTSKAPRPTAYSAFLTEFQSHLYKTINTQASASTADALSDRTIPVLMLAASAYFQYCQRQNATQIVNPTSDTKNPFTIRQMLYFISALTFSPDYHKFENHITELFKDVVSTTKKNDGKEIKLEVDTALQNESSYQLQPSHLKDHLATIYLYAPAVLGVIQGNGEPTSEPWLHRLYSNSEFNFTYPSGITIFSYLCSYAYTLQSQLRFLFMMCLSRYNAGFGWRECKYGQNVNVSGTKVKSWICNLSSGAPKHTPCENKSPLQAFLTDCLTGFCREDEEYTHDRDEHTNGLRCRVKMGFTRERLCAKPGKTGWELYQILRPLCGYDSSPLCRLCEILICLQRCAPKTLSDWFSFYWSLTGVWIKDDGKSVRTAITNGAEGLLALYDTKLKATDQLTGALYALRQHCHTEQMQGDKKVLQHKSGCAHKPSADLSSFYICDGTTGPHNNNGTCGKYLNPSTLTASVTFAPDFALTYLSWIIYRTDDFYEWLNKFLTAFKSIECKHCGSKECHLPSHFNNHGSADVCRCKNIVECADVLPLIFDYGFNFTSVSSLVGWDEAARMYTSKCKRSCSALTTQLNAVLAPSEGTPLWDVLQAIDEFLHTLRLPFIIAIGLIWTLGAITLLYNYLFKLDLLHLRSHLRLPSSHNAPPLSLLNARGSRPLKQIVHFAL</sequence>